<dbReference type="Proteomes" id="UP000254156">
    <property type="component" value="Unassembled WGS sequence"/>
</dbReference>
<sequence>MKKRKFDKLIDKHYANYKNFTPNEKMREIIINPSPAKWSSRLLDIYARDEFYWNCLNFWYNPGNEPLQRMIDALHILYISYSLDTKNENDGIVAGTVILPSYMLSMYIFSNETLKSHLVDIATKVLRVESRIKNQDTTWRVVEFLYDEILKRKGISWKEYLQEPTIELYQRAQNVILSPDKEVVDNLLSEMMDFHKKKAHIESFTKNPFYDPMWRVFPSEIFAMIRFRYLNGQSVDYISDEMLSHYTPYLQDARYKISPHIEQAIKELG</sequence>
<name>A0A379E9D2_9PORP</name>
<dbReference type="AlphaFoldDB" id="A0A379E9D2"/>
<gene>
    <name evidence="1" type="ORF">NCTC11632_01390</name>
</gene>
<protein>
    <submittedName>
        <fullName evidence="1">Uncharacterized protein</fullName>
    </submittedName>
</protein>
<reference evidence="1 2" key="1">
    <citation type="submission" date="2018-06" db="EMBL/GenBank/DDBJ databases">
        <authorList>
            <consortium name="Pathogen Informatics"/>
            <person name="Doyle S."/>
        </authorList>
    </citation>
    <scope>NUCLEOTIDE SEQUENCE [LARGE SCALE GENOMIC DNA]</scope>
    <source>
        <strain evidence="1 2">NCTC11632</strain>
    </source>
</reference>
<evidence type="ECO:0000313" key="2">
    <source>
        <dbReference type="Proteomes" id="UP000254156"/>
    </source>
</evidence>
<proteinExistence type="predicted"/>
<dbReference type="EMBL" id="UGTF01000002">
    <property type="protein sequence ID" value="SUB89288.1"/>
    <property type="molecule type" value="Genomic_DNA"/>
</dbReference>
<accession>A0A379E9D2</accession>
<dbReference type="RefSeq" id="WP_115096877.1">
    <property type="nucleotide sequence ID" value="NZ_UGTF01000002.1"/>
</dbReference>
<evidence type="ECO:0000313" key="1">
    <source>
        <dbReference type="EMBL" id="SUB89288.1"/>
    </source>
</evidence>
<organism evidence="1 2">
    <name type="scientific">Porphyromonas macacae</name>
    <dbReference type="NCBI Taxonomy" id="28115"/>
    <lineage>
        <taxon>Bacteria</taxon>
        <taxon>Pseudomonadati</taxon>
        <taxon>Bacteroidota</taxon>
        <taxon>Bacteroidia</taxon>
        <taxon>Bacteroidales</taxon>
        <taxon>Porphyromonadaceae</taxon>
        <taxon>Porphyromonas</taxon>
    </lineage>
</organism>